<evidence type="ECO:0000259" key="2">
    <source>
        <dbReference type="PROSITE" id="PS50802"/>
    </source>
</evidence>
<dbReference type="CDD" id="cd22769">
    <property type="entry name" value="OTU_VCIP135"/>
    <property type="match status" value="1"/>
</dbReference>
<feature type="domain" description="OTU" evidence="2">
    <location>
        <begin position="202"/>
        <end position="355"/>
    </location>
</feature>
<protein>
    <recommendedName>
        <fullName evidence="2">OTU domain-containing protein</fullName>
    </recommendedName>
</protein>
<dbReference type="PROSITE" id="PS50802">
    <property type="entry name" value="OTU"/>
    <property type="match status" value="1"/>
</dbReference>
<dbReference type="Proteomes" id="UP001162480">
    <property type="component" value="Chromosome 25"/>
</dbReference>
<accession>A0AA36FJA3</accession>
<gene>
    <name evidence="3" type="ORF">OCTVUL_1B000017</name>
</gene>
<dbReference type="Pfam" id="PF02338">
    <property type="entry name" value="OTU"/>
    <property type="match status" value="1"/>
</dbReference>
<proteinExistence type="predicted"/>
<dbReference type="InterPro" id="IPR003323">
    <property type="entry name" value="OTU_dom"/>
</dbReference>
<dbReference type="EMBL" id="OX597838">
    <property type="protein sequence ID" value="CAI9740960.1"/>
    <property type="molecule type" value="Genomic_DNA"/>
</dbReference>
<feature type="compositionally biased region" description="Polar residues" evidence="1">
    <location>
        <begin position="864"/>
        <end position="877"/>
    </location>
</feature>
<dbReference type="GO" id="GO:0071108">
    <property type="term" value="P:protein K48-linked deubiquitination"/>
    <property type="evidence" value="ECO:0007669"/>
    <property type="project" value="TreeGrafter"/>
</dbReference>
<keyword evidence="4" id="KW-1185">Reference proteome</keyword>
<feature type="region of interest" description="Disordered" evidence="1">
    <location>
        <begin position="654"/>
        <end position="758"/>
    </location>
</feature>
<dbReference type="AlphaFoldDB" id="A0AA36FJA3"/>
<name>A0AA36FJA3_OCTVU</name>
<dbReference type="GO" id="GO:0016320">
    <property type="term" value="P:endoplasmic reticulum membrane fusion"/>
    <property type="evidence" value="ECO:0007669"/>
    <property type="project" value="TreeGrafter"/>
</dbReference>
<feature type="compositionally biased region" description="Acidic residues" evidence="1">
    <location>
        <begin position="977"/>
        <end position="986"/>
    </location>
</feature>
<evidence type="ECO:0000313" key="3">
    <source>
        <dbReference type="EMBL" id="CAI9740960.1"/>
    </source>
</evidence>
<dbReference type="InterPro" id="IPR045827">
    <property type="entry name" value="VCPIP1_N"/>
</dbReference>
<feature type="region of interest" description="Disordered" evidence="1">
    <location>
        <begin position="864"/>
        <end position="926"/>
    </location>
</feature>
<dbReference type="PANTHER" id="PTHR14843">
    <property type="entry name" value="DEUBIQUITINATING PROTEIN VCIP135"/>
    <property type="match status" value="1"/>
</dbReference>
<dbReference type="GO" id="GO:0035871">
    <property type="term" value="P:protein K11-linked deubiquitination"/>
    <property type="evidence" value="ECO:0007669"/>
    <property type="project" value="TreeGrafter"/>
</dbReference>
<reference evidence="3" key="1">
    <citation type="submission" date="2023-08" db="EMBL/GenBank/DDBJ databases">
        <authorList>
            <person name="Alioto T."/>
            <person name="Alioto T."/>
            <person name="Gomez Garrido J."/>
        </authorList>
    </citation>
    <scope>NUCLEOTIDE SEQUENCE</scope>
</reference>
<evidence type="ECO:0000256" key="1">
    <source>
        <dbReference type="SAM" id="MobiDB-lite"/>
    </source>
</evidence>
<feature type="region of interest" description="Disordered" evidence="1">
    <location>
        <begin position="969"/>
        <end position="998"/>
    </location>
</feature>
<sequence length="998" mass="112154">MRIFLCDMAVWEERKKFAQLNIVFCTSVFISPELKMGTWTEDQEKVLTAFCPDDQCRASLFFDESSETVECLLCGQFHEKHTLKDVRKVSDLSEVLKFLRPMLQEKRTEETKVMGISNYVCKLLSPLFTQYGLDRNTQKAKLLSEMGHGNTFNCSRLSSHAFHIDPAHLNIPYYGTDCSGSLTYLSETLSIIKAANDNEERLVPIHTDGDGHCLVYAISRALIGRELFWHALRENLRCHFLEKLEVYKMHFEDFIHPLEWQEIIAECEPNFVPLDGEPLGLRNIHIFGLANVLKRPIILLDSIIGIRSSGDYSGVFLPAFCDPSECRGKDSKLNKPLCIAWNSQGRNHYIPLVGIQGKSLARLPKTLLQKAWGMPNHLISDYIEFDENACCIVGGDKPLSEKYIQQLVTAMKKVYQEVHSINPCLVADVFRFIFKKSGVVGVKPDTVIQTAKILIRDRHLYRCINCEALCEFHTVKKSLGDLSHSSESARSNQQFPFHDERKDVQPTIICSCQHNVLPHYSIKDTVFPRQPFCSHCKSRHVRLVDSDGTIHFLNADRTMSKSSRSKCGYRHYWNGREYDHLPEIFSIPLKCKQRTVNATVEWFQQESDSSYNSNAFQVAEEILQKHFPGEFLSKLLIQYVADQLLQITADINNRKSLNDGSGSPKRKSTATCGSGTFNGSNPTTATSCSSSSSSSGGSGVGSTGSPKRRSATTGEGGVGTGDGTSQSSSVHNQQKFQSGSVQQKNKDKQRSTEVVLPSQDMTADPMDVSKDLWKYSQENPQHFSNGGLFYCQLKQEKDFVNGSHFSIPALPGKVFVYNSADDRLDICLRPYGHFSVEPDVEEKARSTKPHLYFNCEYPKPALSSTNFRRSKKSAPSSETDHSSKLFHCKDSMTSDKKGDLTEGKESNKKPAALPKTSYSKSEHPTYQRLGPGFSVLGAEHSNVTNHSLELLHTLAKNIDPAIFDQLKDSEVEKNQVDDDDDDDNDDLSSCGNSEDMDI</sequence>
<evidence type="ECO:0000313" key="4">
    <source>
        <dbReference type="Proteomes" id="UP001162480"/>
    </source>
</evidence>
<dbReference type="FunFam" id="3.90.70.80:FF:000004">
    <property type="entry name" value="deubiquitinating protein VCIP135 isoform X2"/>
    <property type="match status" value="1"/>
</dbReference>
<feature type="compositionally biased region" description="Polar residues" evidence="1">
    <location>
        <begin position="669"/>
        <end position="682"/>
    </location>
</feature>
<dbReference type="GO" id="GO:0004843">
    <property type="term" value="F:cysteine-type deubiquitinase activity"/>
    <property type="evidence" value="ECO:0007669"/>
    <property type="project" value="InterPro"/>
</dbReference>
<feature type="compositionally biased region" description="Polar residues" evidence="1">
    <location>
        <begin position="730"/>
        <end position="743"/>
    </location>
</feature>
<dbReference type="GO" id="GO:0090168">
    <property type="term" value="P:Golgi reassembly"/>
    <property type="evidence" value="ECO:0007669"/>
    <property type="project" value="TreeGrafter"/>
</dbReference>
<dbReference type="InterPro" id="IPR039087">
    <property type="entry name" value="VCPIP1"/>
</dbReference>
<feature type="compositionally biased region" description="Low complexity" evidence="1">
    <location>
        <begin position="683"/>
        <end position="695"/>
    </location>
</feature>
<organism evidence="3 4">
    <name type="scientific">Octopus vulgaris</name>
    <name type="common">Common octopus</name>
    <dbReference type="NCBI Taxonomy" id="6645"/>
    <lineage>
        <taxon>Eukaryota</taxon>
        <taxon>Metazoa</taxon>
        <taxon>Spiralia</taxon>
        <taxon>Lophotrochozoa</taxon>
        <taxon>Mollusca</taxon>
        <taxon>Cephalopoda</taxon>
        <taxon>Coleoidea</taxon>
        <taxon>Octopodiformes</taxon>
        <taxon>Octopoda</taxon>
        <taxon>Incirrata</taxon>
        <taxon>Octopodidae</taxon>
        <taxon>Octopus</taxon>
    </lineage>
</organism>
<dbReference type="Pfam" id="PF19437">
    <property type="entry name" value="VCIP135_N"/>
    <property type="match status" value="1"/>
</dbReference>
<dbReference type="PANTHER" id="PTHR14843:SF2">
    <property type="entry name" value="DEUBIQUITINATING PROTEIN VCPIP1"/>
    <property type="match status" value="1"/>
</dbReference>
<feature type="compositionally biased region" description="Basic and acidic residues" evidence="1">
    <location>
        <begin position="878"/>
        <end position="908"/>
    </location>
</feature>
<dbReference type="GO" id="GO:0016567">
    <property type="term" value="P:protein ubiquitination"/>
    <property type="evidence" value="ECO:0007669"/>
    <property type="project" value="InterPro"/>
</dbReference>